<keyword evidence="5" id="KW-1185">Reference proteome</keyword>
<reference evidence="5" key="1">
    <citation type="journal article" date="2019" name="Int. J. Syst. Evol. Microbiol.">
        <title>The Global Catalogue of Microorganisms (GCM) 10K type strain sequencing project: providing services to taxonomists for standard genome sequencing and annotation.</title>
        <authorList>
            <consortium name="The Broad Institute Genomics Platform"/>
            <consortium name="The Broad Institute Genome Sequencing Center for Infectious Disease"/>
            <person name="Wu L."/>
            <person name="Ma J."/>
        </authorList>
    </citation>
    <scope>NUCLEOTIDE SEQUENCE [LARGE SCALE GENOMIC DNA]</scope>
    <source>
        <strain evidence="5">JCM 19129</strain>
    </source>
</reference>
<evidence type="ECO:0000313" key="5">
    <source>
        <dbReference type="Proteomes" id="UP001500368"/>
    </source>
</evidence>
<comment type="similarity">
    <text evidence="1">Belongs to the transglycosylase family. Rpf subfamily.</text>
</comment>
<evidence type="ECO:0000256" key="1">
    <source>
        <dbReference type="ARBA" id="ARBA00010830"/>
    </source>
</evidence>
<dbReference type="SUPFAM" id="SSF53955">
    <property type="entry name" value="Lysozyme-like"/>
    <property type="match status" value="1"/>
</dbReference>
<comment type="caution">
    <text evidence="4">The sequence shown here is derived from an EMBL/GenBank/DDBJ whole genome shotgun (WGS) entry which is preliminary data.</text>
</comment>
<protein>
    <recommendedName>
        <fullName evidence="3">SH3b domain-containing protein</fullName>
    </recommendedName>
</protein>
<keyword evidence="2" id="KW-0378">Hydrolase</keyword>
<dbReference type="InterPro" id="IPR010618">
    <property type="entry name" value="RPF"/>
</dbReference>
<gene>
    <name evidence="4" type="ORF">GCM10025790_15860</name>
</gene>
<dbReference type="Pfam" id="PF06737">
    <property type="entry name" value="Transglycosylas"/>
    <property type="match status" value="1"/>
</dbReference>
<dbReference type="Gene3D" id="1.10.530.10">
    <property type="match status" value="1"/>
</dbReference>
<dbReference type="InterPro" id="IPR003646">
    <property type="entry name" value="SH3-like_bac-type"/>
</dbReference>
<sequence>MHAKSPHGPYSSAWDKLAQCESSGNWSINTGNGYYGGLQFSKGSWEWVGGSGLPHQASKQEQITRAYELWKHQGWGAWPSCKTQLNLQGDPGGWGDSYYAVHPSASTVSSVSSTDQWTASFSVPLREEPSTSAEKLVQIPRGTTLSALERRGDWIRVEYTHAGDSYTGWVSTGYITPA</sequence>
<dbReference type="Gene3D" id="2.30.30.40">
    <property type="entry name" value="SH3 Domains"/>
    <property type="match status" value="1"/>
</dbReference>
<evidence type="ECO:0000256" key="2">
    <source>
        <dbReference type="ARBA" id="ARBA00022801"/>
    </source>
</evidence>
<proteinExistence type="inferred from homology"/>
<feature type="domain" description="SH3b" evidence="3">
    <location>
        <begin position="106"/>
        <end position="178"/>
    </location>
</feature>
<dbReference type="EMBL" id="BAABLW010000007">
    <property type="protein sequence ID" value="GAA4920590.1"/>
    <property type="molecule type" value="Genomic_DNA"/>
</dbReference>
<name>A0ABP9FXG9_9MICC</name>
<dbReference type="Proteomes" id="UP001500368">
    <property type="component" value="Unassembled WGS sequence"/>
</dbReference>
<dbReference type="SMART" id="SM00287">
    <property type="entry name" value="SH3b"/>
    <property type="match status" value="1"/>
</dbReference>
<evidence type="ECO:0000313" key="4">
    <source>
        <dbReference type="EMBL" id="GAA4920590.1"/>
    </source>
</evidence>
<dbReference type="Pfam" id="PF08239">
    <property type="entry name" value="SH3_3"/>
    <property type="match status" value="1"/>
</dbReference>
<dbReference type="CDD" id="cd13925">
    <property type="entry name" value="RPF"/>
    <property type="match status" value="1"/>
</dbReference>
<dbReference type="PROSITE" id="PS51781">
    <property type="entry name" value="SH3B"/>
    <property type="match status" value="1"/>
</dbReference>
<dbReference type="InterPro" id="IPR023346">
    <property type="entry name" value="Lysozyme-like_dom_sf"/>
</dbReference>
<accession>A0ABP9FXG9</accession>
<evidence type="ECO:0000259" key="3">
    <source>
        <dbReference type="PROSITE" id="PS51781"/>
    </source>
</evidence>
<organism evidence="4 5">
    <name type="scientific">Nesterenkonia rhizosphaerae</name>
    <dbReference type="NCBI Taxonomy" id="1348272"/>
    <lineage>
        <taxon>Bacteria</taxon>
        <taxon>Bacillati</taxon>
        <taxon>Actinomycetota</taxon>
        <taxon>Actinomycetes</taxon>
        <taxon>Micrococcales</taxon>
        <taxon>Micrococcaceae</taxon>
        <taxon>Nesterenkonia</taxon>
    </lineage>
</organism>